<evidence type="ECO:0000259" key="12">
    <source>
        <dbReference type="PROSITE" id="PS51198"/>
    </source>
</evidence>
<comment type="catalytic activity">
    <reaction evidence="8">
        <text>Couples ATP hydrolysis with the unwinding of duplex DNA by translocating in the 3'-5' direction.</text>
        <dbReference type="EC" id="5.6.2.4"/>
    </reaction>
</comment>
<evidence type="ECO:0000256" key="1">
    <source>
        <dbReference type="ARBA" id="ARBA00009922"/>
    </source>
</evidence>
<dbReference type="Proteomes" id="UP000823891">
    <property type="component" value="Unassembled WGS sequence"/>
</dbReference>
<dbReference type="NCBIfam" id="TIGR01073">
    <property type="entry name" value="pcrA"/>
    <property type="match status" value="1"/>
</dbReference>
<evidence type="ECO:0000256" key="7">
    <source>
        <dbReference type="ARBA" id="ARBA00023235"/>
    </source>
</evidence>
<evidence type="ECO:0000313" key="15">
    <source>
        <dbReference type="Proteomes" id="UP000823891"/>
    </source>
</evidence>
<dbReference type="PROSITE" id="PS51198">
    <property type="entry name" value="UVRD_HELICASE_ATP_BIND"/>
    <property type="match status" value="1"/>
</dbReference>
<evidence type="ECO:0000256" key="2">
    <source>
        <dbReference type="ARBA" id="ARBA00022741"/>
    </source>
</evidence>
<sequence length="777" mass="88767">MVNLDMLNDRQREAVLQTEGPVLILAGAGSGKTRVLTQRIAYLIEERQVNPWNILAITFTNKAAEEMRERVDTIVGFGSESIWVSTFHSTCVRILRRYIDRLGYDTNFTIYDTDDSKSVMKEVCKRLNIDTKIYKERALLAEISSAKDELISPEEFALNTMGDFSKRRVAEAYREYQDALKKNNALDFDDLIVKTVELFRMNPDVLDSYQERFRYISVDEYQDTNTAQFELVRLLSQKYRNLCVVGDDDQSIYKFRGANIRNILDFEKVFPEAKVVKLEQNYRSTQTILDAANAVIRNNTARKDKRLWTDQGEGEKVHFKRFDSAHEEAEFIASDIVRKKKRYGADYRDFAVLYRTNAQSRLLEERFILEGIPYDVVGGVNFYARKEIKDVLAYLKTIDNGRDDLAVKRIINVPRRGIGATTILRVQDYADGRGTSFFDALCEADQIMAVGKSASKIKPFVTMIRAFRSKMEYYSLEELVQEVLETTGYVKELEESDEEDAQDRIQNIDELISKVVAYETGHDEPTLSGFLEEVALVADVDNVDGADNRVLLMTLHAAKGLEFPFVYLSGMEDGIFPSYMTITSDDPSAIEEERRLAYVGITRAKEELTLSCARQRMIRGETQYNPVSRFVREVPQELLDEKPPVFRRPPELEEFQESQEMRERFRSAPYGGNFGTAAASDFRPRAVVKPKRTAEENKPFIARGLDSLSGVSGLSRGGQGKAAALEYTEGDRVRHMKYGEGTVMKIEDGPRDYQVTVDFDQAGTKIMYAAFAKLKRV</sequence>
<feature type="domain" description="UvrD-like helicase ATP-binding" evidence="12">
    <location>
        <begin position="5"/>
        <end position="285"/>
    </location>
</feature>
<dbReference type="InterPro" id="IPR014017">
    <property type="entry name" value="DNA_helicase_UvrD-like_C"/>
</dbReference>
<dbReference type="CDD" id="cd17932">
    <property type="entry name" value="DEXQc_UvrD"/>
    <property type="match status" value="1"/>
</dbReference>
<dbReference type="Gene3D" id="3.40.50.300">
    <property type="entry name" value="P-loop containing nucleotide triphosphate hydrolases"/>
    <property type="match status" value="2"/>
</dbReference>
<dbReference type="InterPro" id="IPR013986">
    <property type="entry name" value="DExx_box_DNA_helicase_dom_sf"/>
</dbReference>
<comment type="caution">
    <text evidence="14">The sequence shown here is derived from an EMBL/GenBank/DDBJ whole genome shotgun (WGS) entry which is preliminary data.</text>
</comment>
<evidence type="ECO:0000256" key="11">
    <source>
        <dbReference type="RuleBase" id="RU364053"/>
    </source>
</evidence>
<evidence type="ECO:0000259" key="13">
    <source>
        <dbReference type="PROSITE" id="PS51217"/>
    </source>
</evidence>
<dbReference type="EC" id="5.6.2.4" evidence="11"/>
<comment type="similarity">
    <text evidence="1 11">Belongs to the helicase family. UvrD subfamily.</text>
</comment>
<reference evidence="14" key="1">
    <citation type="journal article" date="2021" name="PeerJ">
        <title>Extensive microbial diversity within the chicken gut microbiome revealed by metagenomics and culture.</title>
        <authorList>
            <person name="Gilroy R."/>
            <person name="Ravi A."/>
            <person name="Getino M."/>
            <person name="Pursley I."/>
            <person name="Horton D.L."/>
            <person name="Alikhan N.F."/>
            <person name="Baker D."/>
            <person name="Gharbi K."/>
            <person name="Hall N."/>
            <person name="Watson M."/>
            <person name="Adriaenssens E.M."/>
            <person name="Foster-Nyarko E."/>
            <person name="Jarju S."/>
            <person name="Secka A."/>
            <person name="Antonio M."/>
            <person name="Oren A."/>
            <person name="Chaudhuri R.R."/>
            <person name="La Ragione R."/>
            <person name="Hildebrand F."/>
            <person name="Pallen M.J."/>
        </authorList>
    </citation>
    <scope>NUCLEOTIDE SEQUENCE</scope>
    <source>
        <strain evidence="14">USAMLcec2-132</strain>
    </source>
</reference>
<dbReference type="Gene3D" id="1.10.10.160">
    <property type="match status" value="1"/>
</dbReference>
<evidence type="ECO:0000256" key="3">
    <source>
        <dbReference type="ARBA" id="ARBA00022801"/>
    </source>
</evidence>
<dbReference type="Pfam" id="PF21196">
    <property type="entry name" value="PcrA_UvrD_tudor"/>
    <property type="match status" value="1"/>
</dbReference>
<dbReference type="GO" id="GO:0009314">
    <property type="term" value="P:response to radiation"/>
    <property type="evidence" value="ECO:0007669"/>
    <property type="project" value="UniProtKB-ARBA"/>
</dbReference>
<name>A0A9D2SSA5_9FIRM</name>
<dbReference type="GO" id="GO:0005829">
    <property type="term" value="C:cytosol"/>
    <property type="evidence" value="ECO:0007669"/>
    <property type="project" value="TreeGrafter"/>
</dbReference>
<organism evidence="14 15">
    <name type="scientific">Candidatus Eisenbergiella merdavium</name>
    <dbReference type="NCBI Taxonomy" id="2838551"/>
    <lineage>
        <taxon>Bacteria</taxon>
        <taxon>Bacillati</taxon>
        <taxon>Bacillota</taxon>
        <taxon>Clostridia</taxon>
        <taxon>Lachnospirales</taxon>
        <taxon>Lachnospiraceae</taxon>
        <taxon>Eisenbergiella</taxon>
    </lineage>
</organism>
<dbReference type="GO" id="GO:0016787">
    <property type="term" value="F:hydrolase activity"/>
    <property type="evidence" value="ECO:0007669"/>
    <property type="project" value="UniProtKB-UniRule"/>
</dbReference>
<dbReference type="GO" id="GO:0006260">
    <property type="term" value="P:DNA replication"/>
    <property type="evidence" value="ECO:0007669"/>
    <property type="project" value="InterPro"/>
</dbReference>
<dbReference type="CDD" id="cd18807">
    <property type="entry name" value="SF1_C_UvrD"/>
    <property type="match status" value="1"/>
</dbReference>
<dbReference type="GO" id="GO:0005524">
    <property type="term" value="F:ATP binding"/>
    <property type="evidence" value="ECO:0007669"/>
    <property type="project" value="UniProtKB-UniRule"/>
</dbReference>
<reference evidence="14" key="2">
    <citation type="submission" date="2021-04" db="EMBL/GenBank/DDBJ databases">
        <authorList>
            <person name="Gilroy R."/>
        </authorList>
    </citation>
    <scope>NUCLEOTIDE SEQUENCE</scope>
    <source>
        <strain evidence="14">USAMLcec2-132</strain>
    </source>
</reference>
<keyword evidence="6 11" id="KW-0238">DNA-binding</keyword>
<dbReference type="InterPro" id="IPR005751">
    <property type="entry name" value="ATP-dep_DNA_helicase_PcrA"/>
</dbReference>
<dbReference type="InterPro" id="IPR014016">
    <property type="entry name" value="UvrD-like_ATP-bd"/>
</dbReference>
<dbReference type="FunFam" id="1.10.10.160:FF:000001">
    <property type="entry name" value="ATP-dependent DNA helicase"/>
    <property type="match status" value="1"/>
</dbReference>
<dbReference type="SUPFAM" id="SSF52540">
    <property type="entry name" value="P-loop containing nucleoside triphosphate hydrolases"/>
    <property type="match status" value="1"/>
</dbReference>
<accession>A0A9D2SSA5</accession>
<evidence type="ECO:0000256" key="8">
    <source>
        <dbReference type="ARBA" id="ARBA00034617"/>
    </source>
</evidence>
<dbReference type="Pfam" id="PF00580">
    <property type="entry name" value="UvrD-helicase"/>
    <property type="match status" value="1"/>
</dbReference>
<keyword evidence="4 10" id="KW-0347">Helicase</keyword>
<dbReference type="GO" id="GO:0043138">
    <property type="term" value="F:3'-5' DNA helicase activity"/>
    <property type="evidence" value="ECO:0007669"/>
    <property type="project" value="UniProtKB-EC"/>
</dbReference>
<dbReference type="PANTHER" id="PTHR11070">
    <property type="entry name" value="UVRD / RECB / PCRA DNA HELICASE FAMILY MEMBER"/>
    <property type="match status" value="1"/>
</dbReference>
<keyword evidence="2 10" id="KW-0547">Nucleotide-binding</keyword>
<protein>
    <recommendedName>
        <fullName evidence="11">ATP-dependent DNA helicase</fullName>
        <ecNumber evidence="11">5.6.2.4</ecNumber>
    </recommendedName>
</protein>
<feature type="binding site" evidence="10">
    <location>
        <begin position="26"/>
        <end position="33"/>
    </location>
    <ligand>
        <name>ATP</name>
        <dbReference type="ChEBI" id="CHEBI:30616"/>
    </ligand>
</feature>
<dbReference type="InterPro" id="IPR000212">
    <property type="entry name" value="DNA_helicase_UvrD/REP"/>
</dbReference>
<dbReference type="GO" id="GO:0000725">
    <property type="term" value="P:recombinational repair"/>
    <property type="evidence" value="ECO:0007669"/>
    <property type="project" value="TreeGrafter"/>
</dbReference>
<comment type="catalytic activity">
    <reaction evidence="9 11">
        <text>ATP + H2O = ADP + phosphate + H(+)</text>
        <dbReference type="Rhea" id="RHEA:13065"/>
        <dbReference type="ChEBI" id="CHEBI:15377"/>
        <dbReference type="ChEBI" id="CHEBI:15378"/>
        <dbReference type="ChEBI" id="CHEBI:30616"/>
        <dbReference type="ChEBI" id="CHEBI:43474"/>
        <dbReference type="ChEBI" id="CHEBI:456216"/>
        <dbReference type="EC" id="5.6.2.4"/>
    </reaction>
</comment>
<keyword evidence="3 10" id="KW-0378">Hydrolase</keyword>
<dbReference type="InterPro" id="IPR027417">
    <property type="entry name" value="P-loop_NTPase"/>
</dbReference>
<keyword evidence="5 10" id="KW-0067">ATP-binding</keyword>
<feature type="domain" description="UvrD-like helicase C-terminal" evidence="13">
    <location>
        <begin position="286"/>
        <end position="560"/>
    </location>
</feature>
<evidence type="ECO:0000313" key="14">
    <source>
        <dbReference type="EMBL" id="HJC25021.1"/>
    </source>
</evidence>
<proteinExistence type="inferred from homology"/>
<dbReference type="GO" id="GO:0003677">
    <property type="term" value="F:DNA binding"/>
    <property type="evidence" value="ECO:0007669"/>
    <property type="project" value="UniProtKB-KW"/>
</dbReference>
<dbReference type="AlphaFoldDB" id="A0A9D2SSA5"/>
<dbReference type="Pfam" id="PF13361">
    <property type="entry name" value="UvrD_C"/>
    <property type="match status" value="1"/>
</dbReference>
<dbReference type="GO" id="GO:0033202">
    <property type="term" value="C:DNA helicase complex"/>
    <property type="evidence" value="ECO:0007669"/>
    <property type="project" value="TreeGrafter"/>
</dbReference>
<evidence type="ECO:0000256" key="5">
    <source>
        <dbReference type="ARBA" id="ARBA00022840"/>
    </source>
</evidence>
<gene>
    <name evidence="14" type="primary">pcrA</name>
    <name evidence="14" type="ORF">H9761_15195</name>
</gene>
<evidence type="ECO:0000256" key="10">
    <source>
        <dbReference type="PROSITE-ProRule" id="PRU00560"/>
    </source>
</evidence>
<dbReference type="FunFam" id="1.10.486.10:FF:000003">
    <property type="entry name" value="ATP-dependent DNA helicase"/>
    <property type="match status" value="1"/>
</dbReference>
<dbReference type="EMBL" id="DWWS01000053">
    <property type="protein sequence ID" value="HJC25021.1"/>
    <property type="molecule type" value="Genomic_DNA"/>
</dbReference>
<dbReference type="PROSITE" id="PS51217">
    <property type="entry name" value="UVRD_HELICASE_CTER"/>
    <property type="match status" value="1"/>
</dbReference>
<dbReference type="Gene3D" id="1.10.486.10">
    <property type="entry name" value="PCRA, domain 4"/>
    <property type="match status" value="1"/>
</dbReference>
<keyword evidence="7" id="KW-0413">Isomerase</keyword>
<evidence type="ECO:0000256" key="4">
    <source>
        <dbReference type="ARBA" id="ARBA00022806"/>
    </source>
</evidence>
<evidence type="ECO:0000256" key="6">
    <source>
        <dbReference type="ARBA" id="ARBA00023125"/>
    </source>
</evidence>
<evidence type="ECO:0000256" key="9">
    <source>
        <dbReference type="ARBA" id="ARBA00048988"/>
    </source>
</evidence>
<dbReference type="PANTHER" id="PTHR11070:SF2">
    <property type="entry name" value="ATP-DEPENDENT DNA HELICASE SRS2"/>
    <property type="match status" value="1"/>
</dbReference>